<comment type="caution">
    <text evidence="2">The sequence shown here is derived from an EMBL/GenBank/DDBJ whole genome shotgun (WGS) entry which is preliminary data.</text>
</comment>
<keyword evidence="3" id="KW-1185">Reference proteome</keyword>
<sequence>MSTPNSYIEDAFSYTNTLDYTPASPDYSPASPGNTSSDPSEDLSKDLLASLAISPFHDDPYKKVMQAYNATNDESPIPLQQAPIAPPTVLPPSLVLPLSPIFDPRDFFLPEEILPSWKRAHELPLKRIENMEDKIEGLGNGRREQIRHDDEIILARVRTSTLEILIEDIQVCLRSDMKSLLDKIHKLKNYKGGRPDY</sequence>
<evidence type="ECO:0000313" key="3">
    <source>
        <dbReference type="Proteomes" id="UP001151760"/>
    </source>
</evidence>
<reference evidence="2" key="2">
    <citation type="submission" date="2022-01" db="EMBL/GenBank/DDBJ databases">
        <authorList>
            <person name="Yamashiro T."/>
            <person name="Shiraishi A."/>
            <person name="Satake H."/>
            <person name="Nakayama K."/>
        </authorList>
    </citation>
    <scope>NUCLEOTIDE SEQUENCE</scope>
</reference>
<reference evidence="2" key="1">
    <citation type="journal article" date="2022" name="Int. J. Mol. Sci.">
        <title>Draft Genome of Tanacetum Coccineum: Genomic Comparison of Closely Related Tanacetum-Family Plants.</title>
        <authorList>
            <person name="Yamashiro T."/>
            <person name="Shiraishi A."/>
            <person name="Nakayama K."/>
            <person name="Satake H."/>
        </authorList>
    </citation>
    <scope>NUCLEOTIDE SEQUENCE</scope>
</reference>
<protein>
    <submittedName>
        <fullName evidence="2">Uncharacterized protein</fullName>
    </submittedName>
</protein>
<accession>A0ABQ4ZE88</accession>
<organism evidence="2 3">
    <name type="scientific">Tanacetum coccineum</name>
    <dbReference type="NCBI Taxonomy" id="301880"/>
    <lineage>
        <taxon>Eukaryota</taxon>
        <taxon>Viridiplantae</taxon>
        <taxon>Streptophyta</taxon>
        <taxon>Embryophyta</taxon>
        <taxon>Tracheophyta</taxon>
        <taxon>Spermatophyta</taxon>
        <taxon>Magnoliopsida</taxon>
        <taxon>eudicotyledons</taxon>
        <taxon>Gunneridae</taxon>
        <taxon>Pentapetalae</taxon>
        <taxon>asterids</taxon>
        <taxon>campanulids</taxon>
        <taxon>Asterales</taxon>
        <taxon>Asteraceae</taxon>
        <taxon>Asteroideae</taxon>
        <taxon>Anthemideae</taxon>
        <taxon>Anthemidinae</taxon>
        <taxon>Tanacetum</taxon>
    </lineage>
</organism>
<dbReference type="Proteomes" id="UP001151760">
    <property type="component" value="Unassembled WGS sequence"/>
</dbReference>
<evidence type="ECO:0000313" key="2">
    <source>
        <dbReference type="EMBL" id="GJS87243.1"/>
    </source>
</evidence>
<feature type="region of interest" description="Disordered" evidence="1">
    <location>
        <begin position="18"/>
        <end position="43"/>
    </location>
</feature>
<proteinExistence type="predicted"/>
<dbReference type="EMBL" id="BQNB010011182">
    <property type="protein sequence ID" value="GJS87243.1"/>
    <property type="molecule type" value="Genomic_DNA"/>
</dbReference>
<name>A0ABQ4ZE88_9ASTR</name>
<gene>
    <name evidence="2" type="ORF">Tco_0769879</name>
</gene>
<evidence type="ECO:0000256" key="1">
    <source>
        <dbReference type="SAM" id="MobiDB-lite"/>
    </source>
</evidence>